<sequence>MYKKCTLLVMAYTKKIDHQELVACACKLVEQEGVEALSMRRLAQILDVQASSLYNHFADKSALLAEVAERGLYRLAEKLEHASALARPNPRHQIEAMGLTYREWALQHSHIYTLLFMGAPPLEGDAPPSAAATFAPMLAATAQLVGEDQAEAATQAVWAFIHGFVTLELTGHMQRCLPAEGFTLGLTCLVQGLGR</sequence>
<dbReference type="InterPro" id="IPR050109">
    <property type="entry name" value="HTH-type_TetR-like_transc_reg"/>
</dbReference>
<dbReference type="Pfam" id="PF00440">
    <property type="entry name" value="TetR_N"/>
    <property type="match status" value="1"/>
</dbReference>
<dbReference type="PROSITE" id="PS50977">
    <property type="entry name" value="HTH_TETR_2"/>
    <property type="match status" value="1"/>
</dbReference>
<accession>A0ABQ3UYW8</accession>
<dbReference type="Proteomes" id="UP000654345">
    <property type="component" value="Unassembled WGS sequence"/>
</dbReference>
<dbReference type="InterPro" id="IPR009057">
    <property type="entry name" value="Homeodomain-like_sf"/>
</dbReference>
<keyword evidence="7" id="KW-1185">Reference proteome</keyword>
<comment type="caution">
    <text evidence="6">The sequence shown here is derived from an EMBL/GenBank/DDBJ whole genome shotgun (WGS) entry which is preliminary data.</text>
</comment>
<dbReference type="EMBL" id="BNJG01000002">
    <property type="protein sequence ID" value="GHO58049.1"/>
    <property type="molecule type" value="Genomic_DNA"/>
</dbReference>
<dbReference type="SUPFAM" id="SSF46689">
    <property type="entry name" value="Homeodomain-like"/>
    <property type="match status" value="1"/>
</dbReference>
<proteinExistence type="predicted"/>
<evidence type="ECO:0000256" key="4">
    <source>
        <dbReference type="PROSITE-ProRule" id="PRU00335"/>
    </source>
</evidence>
<keyword evidence="3" id="KW-0804">Transcription</keyword>
<name>A0ABQ3UYW8_9CHLR</name>
<evidence type="ECO:0000259" key="5">
    <source>
        <dbReference type="PROSITE" id="PS50977"/>
    </source>
</evidence>
<keyword evidence="2 4" id="KW-0238">DNA-binding</keyword>
<dbReference type="InterPro" id="IPR025996">
    <property type="entry name" value="MT1864/Rv1816-like_C"/>
</dbReference>
<evidence type="ECO:0000256" key="3">
    <source>
        <dbReference type="ARBA" id="ARBA00023163"/>
    </source>
</evidence>
<evidence type="ECO:0000313" key="6">
    <source>
        <dbReference type="EMBL" id="GHO58049.1"/>
    </source>
</evidence>
<dbReference type="Gene3D" id="1.10.357.10">
    <property type="entry name" value="Tetracycline Repressor, domain 2"/>
    <property type="match status" value="1"/>
</dbReference>
<dbReference type="PANTHER" id="PTHR30055:SF239">
    <property type="entry name" value="TRANSCRIPTIONAL REGULATORY PROTEIN"/>
    <property type="match status" value="1"/>
</dbReference>
<protein>
    <submittedName>
        <fullName evidence="6">TetR family transcriptional regulator</fullName>
    </submittedName>
</protein>
<dbReference type="Pfam" id="PF13305">
    <property type="entry name" value="TetR_C_33"/>
    <property type="match status" value="1"/>
</dbReference>
<feature type="DNA-binding region" description="H-T-H motif" evidence="4">
    <location>
        <begin position="38"/>
        <end position="57"/>
    </location>
</feature>
<dbReference type="InterPro" id="IPR001647">
    <property type="entry name" value="HTH_TetR"/>
</dbReference>
<evidence type="ECO:0000256" key="2">
    <source>
        <dbReference type="ARBA" id="ARBA00023125"/>
    </source>
</evidence>
<dbReference type="SUPFAM" id="SSF48498">
    <property type="entry name" value="Tetracyclin repressor-like, C-terminal domain"/>
    <property type="match status" value="1"/>
</dbReference>
<dbReference type="PANTHER" id="PTHR30055">
    <property type="entry name" value="HTH-TYPE TRANSCRIPTIONAL REGULATOR RUTR"/>
    <property type="match status" value="1"/>
</dbReference>
<dbReference type="PRINTS" id="PR00455">
    <property type="entry name" value="HTHTETR"/>
</dbReference>
<evidence type="ECO:0000313" key="7">
    <source>
        <dbReference type="Proteomes" id="UP000654345"/>
    </source>
</evidence>
<dbReference type="Gene3D" id="1.10.10.60">
    <property type="entry name" value="Homeodomain-like"/>
    <property type="match status" value="1"/>
</dbReference>
<keyword evidence="1" id="KW-0805">Transcription regulation</keyword>
<organism evidence="6 7">
    <name type="scientific">Ktedonobacter robiniae</name>
    <dbReference type="NCBI Taxonomy" id="2778365"/>
    <lineage>
        <taxon>Bacteria</taxon>
        <taxon>Bacillati</taxon>
        <taxon>Chloroflexota</taxon>
        <taxon>Ktedonobacteria</taxon>
        <taxon>Ktedonobacterales</taxon>
        <taxon>Ktedonobacteraceae</taxon>
        <taxon>Ktedonobacter</taxon>
    </lineage>
</organism>
<evidence type="ECO:0000256" key="1">
    <source>
        <dbReference type="ARBA" id="ARBA00023015"/>
    </source>
</evidence>
<feature type="domain" description="HTH tetR-type" evidence="5">
    <location>
        <begin position="15"/>
        <end position="75"/>
    </location>
</feature>
<reference evidence="6 7" key="1">
    <citation type="journal article" date="2021" name="Int. J. Syst. Evol. Microbiol.">
        <title>Reticulibacter mediterranei gen. nov., sp. nov., within the new family Reticulibacteraceae fam. nov., and Ktedonospora formicarum gen. nov., sp. nov., Ktedonobacter robiniae sp. nov., Dictyobacter formicarum sp. nov. and Dictyobacter arantiisoli sp. nov., belonging to the class Ktedonobacteria.</title>
        <authorList>
            <person name="Yabe S."/>
            <person name="Zheng Y."/>
            <person name="Wang C.M."/>
            <person name="Sakai Y."/>
            <person name="Abe K."/>
            <person name="Yokota A."/>
            <person name="Donadio S."/>
            <person name="Cavaletti L."/>
            <person name="Monciardini P."/>
        </authorList>
    </citation>
    <scope>NUCLEOTIDE SEQUENCE [LARGE SCALE GENOMIC DNA]</scope>
    <source>
        <strain evidence="6 7">SOSP1-30</strain>
    </source>
</reference>
<dbReference type="InterPro" id="IPR036271">
    <property type="entry name" value="Tet_transcr_reg_TetR-rel_C_sf"/>
</dbReference>
<gene>
    <name evidence="6" type="ORF">KSB_65240</name>
</gene>